<proteinExistence type="predicted"/>
<name>A0A8J7VZB7_9FIRM</name>
<dbReference type="RefSeq" id="WP_227018037.1">
    <property type="nucleotide sequence ID" value="NZ_JAGSND010000004.1"/>
</dbReference>
<dbReference type="Pfam" id="PF07561">
    <property type="entry name" value="DUF1540"/>
    <property type="match status" value="1"/>
</dbReference>
<evidence type="ECO:0000313" key="2">
    <source>
        <dbReference type="EMBL" id="MBR0597912.1"/>
    </source>
</evidence>
<protein>
    <submittedName>
        <fullName evidence="2">DUF1540 domain-containing protein</fullName>
    </submittedName>
</protein>
<accession>A0A8J7VZB7</accession>
<evidence type="ECO:0000313" key="3">
    <source>
        <dbReference type="Proteomes" id="UP000675664"/>
    </source>
</evidence>
<dbReference type="EMBL" id="JAGSND010000004">
    <property type="protein sequence ID" value="MBR0597912.1"/>
    <property type="molecule type" value="Genomic_DNA"/>
</dbReference>
<organism evidence="2 3">
    <name type="scientific">Sinanaerobacter chloroacetimidivorans</name>
    <dbReference type="NCBI Taxonomy" id="2818044"/>
    <lineage>
        <taxon>Bacteria</taxon>
        <taxon>Bacillati</taxon>
        <taxon>Bacillota</taxon>
        <taxon>Clostridia</taxon>
        <taxon>Peptostreptococcales</taxon>
        <taxon>Anaerovoracaceae</taxon>
        <taxon>Sinanaerobacter</taxon>
    </lineage>
</organism>
<feature type="domain" description="DUF1540" evidence="1">
    <location>
        <begin position="7"/>
        <end position="48"/>
    </location>
</feature>
<dbReference type="InterPro" id="IPR011437">
    <property type="entry name" value="DUF1540"/>
</dbReference>
<reference evidence="2" key="2">
    <citation type="submission" date="2021-04" db="EMBL/GenBank/DDBJ databases">
        <authorList>
            <person name="Liu J."/>
        </authorList>
    </citation>
    <scope>NUCLEOTIDE SEQUENCE</scope>
    <source>
        <strain evidence="2">BAD-6</strain>
    </source>
</reference>
<dbReference type="AlphaFoldDB" id="A0A8J7VZB7"/>
<gene>
    <name evidence="2" type="ORF">KCX82_08515</name>
</gene>
<comment type="caution">
    <text evidence="2">The sequence shown here is derived from an EMBL/GenBank/DDBJ whole genome shotgun (WGS) entry which is preliminary data.</text>
</comment>
<reference evidence="2" key="1">
    <citation type="submission" date="2021-04" db="EMBL/GenBank/DDBJ databases">
        <title>Sinoanaerobacter chloroacetimidivorans sp. nov., an obligate anaerobic bacterium isolated from anaerobic sludge.</title>
        <authorList>
            <person name="Bao Y."/>
        </authorList>
    </citation>
    <scope>NUCLEOTIDE SEQUENCE</scope>
    <source>
        <strain evidence="2">BAD-6</strain>
    </source>
</reference>
<evidence type="ECO:0000259" key="1">
    <source>
        <dbReference type="Pfam" id="PF07561"/>
    </source>
</evidence>
<sequence>MDKKMPVKCSVTNCQYNDNKMCVADSIEVNAMGDGRARTSDGTCCTTFVSSKSNSAF</sequence>
<keyword evidence="3" id="KW-1185">Reference proteome</keyword>
<dbReference type="Proteomes" id="UP000675664">
    <property type="component" value="Unassembled WGS sequence"/>
</dbReference>